<reference evidence="1 2" key="1">
    <citation type="submission" date="2024-04" db="EMBL/GenBank/DDBJ databases">
        <authorList>
            <person name="Rising A."/>
            <person name="Reimegard J."/>
            <person name="Sonavane S."/>
            <person name="Akerstrom W."/>
            <person name="Nylinder S."/>
            <person name="Hedman E."/>
            <person name="Kallberg Y."/>
        </authorList>
    </citation>
    <scope>NUCLEOTIDE SEQUENCE [LARGE SCALE GENOMIC DNA]</scope>
</reference>
<evidence type="ECO:0000313" key="2">
    <source>
        <dbReference type="Proteomes" id="UP001497382"/>
    </source>
</evidence>
<protein>
    <recommendedName>
        <fullName evidence="3">Ribosomal protein S2</fullName>
    </recommendedName>
</protein>
<sequence length="70" mass="7850">PTAHRISSRKNILVPNQLRVARLFGRHPIFVCLVGSVDEGKIHYATRVPPSVFREINTMALSCSSYTNNL</sequence>
<dbReference type="EMBL" id="CAXIEN010000004">
    <property type="protein sequence ID" value="CAL1262196.1"/>
    <property type="molecule type" value="Genomic_DNA"/>
</dbReference>
<feature type="non-terminal residue" evidence="1">
    <location>
        <position position="1"/>
    </location>
</feature>
<comment type="caution">
    <text evidence="1">The sequence shown here is derived from an EMBL/GenBank/DDBJ whole genome shotgun (WGS) entry which is preliminary data.</text>
</comment>
<gene>
    <name evidence="1" type="ORF">LARSCL_LOCUS849</name>
</gene>
<evidence type="ECO:0008006" key="3">
    <source>
        <dbReference type="Google" id="ProtNLM"/>
    </source>
</evidence>
<dbReference type="Proteomes" id="UP001497382">
    <property type="component" value="Unassembled WGS sequence"/>
</dbReference>
<organism evidence="1 2">
    <name type="scientific">Larinioides sclopetarius</name>
    <dbReference type="NCBI Taxonomy" id="280406"/>
    <lineage>
        <taxon>Eukaryota</taxon>
        <taxon>Metazoa</taxon>
        <taxon>Ecdysozoa</taxon>
        <taxon>Arthropoda</taxon>
        <taxon>Chelicerata</taxon>
        <taxon>Arachnida</taxon>
        <taxon>Araneae</taxon>
        <taxon>Araneomorphae</taxon>
        <taxon>Entelegynae</taxon>
        <taxon>Araneoidea</taxon>
        <taxon>Araneidae</taxon>
        <taxon>Larinioides</taxon>
    </lineage>
</organism>
<name>A0AAV1YTE9_9ARAC</name>
<accession>A0AAV1YTE9</accession>
<proteinExistence type="predicted"/>
<keyword evidence="2" id="KW-1185">Reference proteome</keyword>
<evidence type="ECO:0000313" key="1">
    <source>
        <dbReference type="EMBL" id="CAL1262196.1"/>
    </source>
</evidence>
<dbReference type="AlphaFoldDB" id="A0AAV1YTE9"/>